<sequence>MDITELHQRVDDHITRVPGATERTTDAVMWVVRAALRNRDNRITALAEENQRLRAALDHVDAASRNGWGGLDHQDVFAQWREAVTEARNIAHTP</sequence>
<evidence type="ECO:0000313" key="2">
    <source>
        <dbReference type="EMBL" id="QVJ00376.1"/>
    </source>
</evidence>
<keyword evidence="3" id="KW-1185">Reference proteome</keyword>
<evidence type="ECO:0000256" key="1">
    <source>
        <dbReference type="SAM" id="Coils"/>
    </source>
</evidence>
<feature type="coiled-coil region" evidence="1">
    <location>
        <begin position="36"/>
        <end position="66"/>
    </location>
</feature>
<keyword evidence="1" id="KW-0175">Coiled coil</keyword>
<dbReference type="Proteomes" id="UP000682416">
    <property type="component" value="Chromosome"/>
</dbReference>
<dbReference type="KEGG" id="nec:KGD82_16580"/>
<evidence type="ECO:0000313" key="3">
    <source>
        <dbReference type="Proteomes" id="UP000682416"/>
    </source>
</evidence>
<proteinExistence type="predicted"/>
<dbReference type="AlphaFoldDB" id="A0A975L8A8"/>
<accession>A0A975L8A8</accession>
<gene>
    <name evidence="2" type="ORF">KGD82_16580</name>
</gene>
<protein>
    <submittedName>
        <fullName evidence="2">Uncharacterized protein</fullName>
    </submittedName>
</protein>
<reference evidence="2" key="1">
    <citation type="submission" date="2021-05" db="EMBL/GenBank/DDBJ databases">
        <authorList>
            <person name="Kaiqin L."/>
            <person name="Jian G."/>
        </authorList>
    </citation>
    <scope>NUCLEOTIDE SEQUENCE</scope>
    <source>
        <strain evidence="2">HDS5</strain>
    </source>
</reference>
<name>A0A975L8A8_9ACTN</name>
<organism evidence="2 3">
    <name type="scientific">Nocardiopsis eucommiae</name>
    <dbReference type="NCBI Taxonomy" id="2831970"/>
    <lineage>
        <taxon>Bacteria</taxon>
        <taxon>Bacillati</taxon>
        <taxon>Actinomycetota</taxon>
        <taxon>Actinomycetes</taxon>
        <taxon>Streptosporangiales</taxon>
        <taxon>Nocardiopsidaceae</taxon>
        <taxon>Nocardiopsis</taxon>
    </lineage>
</organism>
<dbReference type="EMBL" id="CP074402">
    <property type="protein sequence ID" value="QVJ00376.1"/>
    <property type="molecule type" value="Genomic_DNA"/>
</dbReference>